<reference evidence="9" key="2">
    <citation type="journal article" date="2020" name="Virus Evol.">
        <title>Dual infection and recombination of Kaposi sarcoma herpesvirus revealed by whole-genome sequence analysis of effusion samples.</title>
        <authorList>
            <person name="Cornejo Castro E.M."/>
            <person name="Marshall V."/>
            <person name="Lack J."/>
            <person name="Lurain K."/>
            <person name="Immonen T."/>
            <person name="Labo N."/>
            <person name="Fisher N.C."/>
            <person name="Ramaswami R."/>
            <person name="Wyvill K.M."/>
            <person name="Aleman K."/>
            <person name="Polizzotto M.N."/>
            <person name="Cam M."/>
            <person name="Keele B.F."/>
            <person name="Yarchoan R."/>
            <person name="Uldrick T.S."/>
            <person name="Whitby D."/>
        </authorList>
    </citation>
    <scope>NUCLEOTIDE SEQUENCE</scope>
    <source>
        <strain evidence="9">FNL014</strain>
    </source>
</reference>
<evidence type="ECO:0000313" key="10">
    <source>
        <dbReference type="EMBL" id="QLI54371.1"/>
    </source>
</evidence>
<dbReference type="EMBL" id="MT510650">
    <property type="protein sequence ID" value="QLI54548.1"/>
    <property type="molecule type" value="Genomic_DNA"/>
</dbReference>
<keyword evidence="4" id="KW-0479">Metal-binding</keyword>
<evidence type="ECO:0000313" key="12">
    <source>
        <dbReference type="EMBL" id="QLI54548.1"/>
    </source>
</evidence>
<dbReference type="Pfam" id="PF03121">
    <property type="entry name" value="Herpes_UL52"/>
    <property type="match status" value="1"/>
</dbReference>
<evidence type="ECO:0000313" key="7">
    <source>
        <dbReference type="EMBL" id="ALH44650.1"/>
    </source>
</evidence>
<organismHost>
    <name type="scientific">Homo sapiens</name>
    <name type="common">Human</name>
    <dbReference type="NCBI Taxonomy" id="9606"/>
</organismHost>
<dbReference type="EMBL" id="MT510652">
    <property type="protein sequence ID" value="QLI54726.1"/>
    <property type="molecule type" value="Genomic_DNA"/>
</dbReference>
<evidence type="ECO:0000313" key="9">
    <source>
        <dbReference type="EMBL" id="QLF97223.1"/>
    </source>
</evidence>
<proteinExistence type="inferred from homology"/>
<evidence type="ECO:0000256" key="2">
    <source>
        <dbReference type="ARBA" id="ARBA00022679"/>
    </source>
</evidence>
<dbReference type="EMBL" id="MT510648">
    <property type="protein sequence ID" value="QLI54371.1"/>
    <property type="molecule type" value="Genomic_DNA"/>
</dbReference>
<dbReference type="EMBL" id="KT271466">
    <property type="protein sequence ID" value="ALH45352.1"/>
    <property type="molecule type" value="Genomic_DNA"/>
</dbReference>
<evidence type="ECO:0000313" key="13">
    <source>
        <dbReference type="EMBL" id="QLI54637.1"/>
    </source>
</evidence>
<keyword evidence="3" id="KW-0235">DNA replication</keyword>
<dbReference type="GO" id="GO:0008270">
    <property type="term" value="F:zinc ion binding"/>
    <property type="evidence" value="ECO:0007669"/>
    <property type="project" value="UniProtKB-KW"/>
</dbReference>
<dbReference type="HAMAP" id="MF_04011">
    <property type="entry name" value="HSV_PRIM"/>
    <property type="match status" value="1"/>
</dbReference>
<accession>A0A0N9RMB1</accession>
<reference evidence="10" key="3">
    <citation type="submission" date="2020-05" db="EMBL/GenBank/DDBJ databases">
        <authorList>
            <person name="Santiago J.C.A."/>
        </authorList>
    </citation>
    <scope>NUCLEOTIDE SEQUENCE</scope>
    <source>
        <strain evidence="10">U003-C</strain>
        <strain evidence="11">U003-o1</strain>
        <strain evidence="12">U003-o2</strain>
        <strain evidence="13">U003-o3</strain>
        <strain evidence="16">U007-B</strain>
        <strain evidence="17">U007-o1</strain>
        <strain evidence="14">U032-B</strain>
        <strain evidence="15">U032-o1</strain>
    </source>
</reference>
<reference evidence="7" key="1">
    <citation type="journal article" date="2015" name="J. Virol.">
        <title>Whole-Genome Sequencing of Kaposi's Sarcoma-Associated Herpesvirus from Zambian Kaposi's Sarcoma Biopsy Specimens Reveals Unique Viral Diversity.</title>
        <authorList>
            <person name="Olp L.N."/>
            <person name="Jeanniard A."/>
            <person name="Marimo C."/>
            <person name="West J.T."/>
            <person name="Wood C."/>
        </authorList>
    </citation>
    <scope>NUCLEOTIDE SEQUENCE</scope>
    <source>
        <strain evidence="7">ZM106</strain>
        <strain evidence="8">ZM124</strain>
    </source>
</reference>
<dbReference type="EMBL" id="MT510655">
    <property type="protein sequence ID" value="QLI54993.1"/>
    <property type="molecule type" value="Genomic_DNA"/>
</dbReference>
<evidence type="ECO:0000313" key="8">
    <source>
        <dbReference type="EMBL" id="ALH45352.1"/>
    </source>
</evidence>
<evidence type="ECO:0000313" key="17">
    <source>
        <dbReference type="EMBL" id="QLI54993.1"/>
    </source>
</evidence>
<evidence type="ECO:0000313" key="14">
    <source>
        <dbReference type="EMBL" id="QLI54726.1"/>
    </source>
</evidence>
<dbReference type="GO" id="GO:0039686">
    <property type="term" value="P:bidirectional double-stranded viral DNA replication"/>
    <property type="evidence" value="ECO:0007669"/>
    <property type="project" value="InterPro"/>
</dbReference>
<dbReference type="InterPro" id="IPR033685">
    <property type="entry name" value="HSV_PRIM"/>
</dbReference>
<dbReference type="EMBL" id="MT510654">
    <property type="protein sequence ID" value="QLI54904.1"/>
    <property type="molecule type" value="Genomic_DNA"/>
</dbReference>
<dbReference type="EMBL" id="MT510651">
    <property type="protein sequence ID" value="QLI54637.1"/>
    <property type="molecule type" value="Genomic_DNA"/>
</dbReference>
<dbReference type="GO" id="GO:0003899">
    <property type="term" value="F:DNA-directed RNA polymerase activity"/>
    <property type="evidence" value="ECO:0007669"/>
    <property type="project" value="InterPro"/>
</dbReference>
<evidence type="ECO:0000313" key="15">
    <source>
        <dbReference type="EMBL" id="QLI54815.1"/>
    </source>
</evidence>
<evidence type="ECO:0000256" key="3">
    <source>
        <dbReference type="ARBA" id="ARBA00022705"/>
    </source>
</evidence>
<evidence type="ECO:0000256" key="1">
    <source>
        <dbReference type="ARBA" id="ARBA00022562"/>
    </source>
</evidence>
<gene>
    <name evidence="7" type="primary">ORF56</name>
</gene>
<dbReference type="EMBL" id="MN419227">
    <property type="protein sequence ID" value="QLF97223.1"/>
    <property type="molecule type" value="Genomic_DNA"/>
</dbReference>
<evidence type="ECO:0000256" key="4">
    <source>
        <dbReference type="ARBA" id="ARBA00022723"/>
    </source>
</evidence>
<keyword evidence="1" id="KW-1048">Host nucleus</keyword>
<protein>
    <submittedName>
        <fullName evidence="7">ORF56</fullName>
    </submittedName>
</protein>
<name>A0A0N9RMB1_HHV8</name>
<keyword evidence="6" id="KW-0862">Zinc</keyword>
<evidence type="ECO:0000313" key="11">
    <source>
        <dbReference type="EMBL" id="QLI54459.1"/>
    </source>
</evidence>
<organism evidence="7">
    <name type="scientific">Human herpesvirus 8</name>
    <name type="common">HHV-8</name>
    <name type="synonym">Kaposi's sarcoma-associated herpesvirus</name>
    <dbReference type="NCBI Taxonomy" id="37296"/>
    <lineage>
        <taxon>Viruses</taxon>
        <taxon>Duplodnaviria</taxon>
        <taxon>Heunggongvirae</taxon>
        <taxon>Peploviricota</taxon>
        <taxon>Herviviricetes</taxon>
        <taxon>Herpesvirales</taxon>
        <taxon>Orthoherpesviridae</taxon>
        <taxon>Gammaherpesvirinae</taxon>
        <taxon>Rhadinovirus</taxon>
        <taxon>Rhadinovirus humangamma8</taxon>
    </lineage>
</organism>
<keyword evidence="2" id="KW-0808">Transferase</keyword>
<sequence>METTYRREELTVRVIFCTSGDSAETIADVLTGAPTSASFFSVLHDLFYSQILAPRVTLKLCLPARRPGNGTRCSPVLVLRTDASVASGFLGGRPLEASDIKYMLLSDQTAGLFKPLLEIIGGARAPPNQDACTFQSQVAWLRTKFVTALRKLYKMTPSPYWMLSAFGAQEAQFVLTSSFYFFEHTVVCTTETVSHLSRLFSPQQGQTLVSVTSHEELGQLYGTSPFRRRVPAFVAYVKEKLARDSLETEAIDRTIDQIRGKLMLSNQDLVHFIYISFYQCLNKRAFLRYSRQTSSSSALRELGEDPQLCGALHGEFRDHVQSYYHKKTYLSTYIDIRYVGGVLPDGYFGGSLVGERCVYWCGQSKDTASLLATISQQVPHLRLQNEFAGMLDVAALRGSDDGQFKEGLFSHSQALPLYRCEFLGKQFFTMLQEDGLERYWEQSVIFPGDQDWDMLSDKDLTYRIFYHDLSLSLPTLKEQLLVSRHEYFNPRLPVYRWVLDFDLPVCRDIDRTFEEVHSLCCSLREAILDIIQLLGPVDPRTHPVYFFKSACPPDEWRGEDVASTSFCRCHDKLGMRIIVPFPEGVCVVGSEPMVALTGILNRTIKLDPELVHRFPSIQKKGGPFDCGIYGRGRSVRLPHCYKVGLVGELCRLLKILVCHPAPNGKAQYVRRAFTLRELLHHSPGHSASHVGRIIYSIMDRNENFLENKTISYLPAKIPHIFQRIETLSGRSIEDWLHSAVWDKAYDTICKFFPDEKAQQFSHVAFTQQGENIIQLRPRQGRHFLCINHNHKNKSKTVRVFLTLHSIRVSEVTVTLMSQCFASKCNNNVPTAHFSFVVPVGLAS</sequence>
<dbReference type="EMBL" id="KT271458">
    <property type="protein sequence ID" value="ALH44650.1"/>
    <property type="molecule type" value="Genomic_DNA"/>
</dbReference>
<evidence type="ECO:0000256" key="5">
    <source>
        <dbReference type="ARBA" id="ARBA00022771"/>
    </source>
</evidence>
<dbReference type="EMBL" id="MT510649">
    <property type="protein sequence ID" value="QLI54459.1"/>
    <property type="molecule type" value="Genomic_DNA"/>
</dbReference>
<keyword evidence="5" id="KW-0863">Zinc-finger</keyword>
<evidence type="ECO:0000313" key="16">
    <source>
        <dbReference type="EMBL" id="QLI54904.1"/>
    </source>
</evidence>
<dbReference type="EMBL" id="MT510653">
    <property type="protein sequence ID" value="QLI54815.1"/>
    <property type="molecule type" value="Genomic_DNA"/>
</dbReference>
<reference evidence="10" key="4">
    <citation type="submission" date="2020-07" db="EMBL/GenBank/DDBJ databases">
        <title>Tumor-specific changes in Kaposi sarcoma-associated herpesvirus genomes in Ugandan adults with Kaposi sarcoma.</title>
        <authorList>
            <person name="Goldman J.D."/>
            <person name="Zhao H."/>
            <person name="Pankow A.P."/>
            <person name="Okuku F."/>
            <person name="Schmitt M.W."/>
            <person name="Chen L.H."/>
            <person name="Hill C.A."/>
            <person name="Casper C."/>
            <person name="Phipps W.T."/>
            <person name="Mullins J.I."/>
        </authorList>
    </citation>
    <scope>NUCLEOTIDE SEQUENCE</scope>
    <source>
        <strain evidence="10">U003-C</strain>
        <strain evidence="11">U003-o1</strain>
        <strain evidence="12">U003-o2</strain>
        <strain evidence="13">U003-o3</strain>
        <strain evidence="16">U007-B</strain>
        <strain evidence="17">U007-o1</strain>
        <strain evidence="14">U032-B</strain>
        <strain evidence="15">U032-o1</strain>
    </source>
</reference>
<dbReference type="GO" id="GO:0006260">
    <property type="term" value="P:DNA replication"/>
    <property type="evidence" value="ECO:0007669"/>
    <property type="project" value="UniProtKB-KW"/>
</dbReference>
<evidence type="ECO:0000256" key="6">
    <source>
        <dbReference type="ARBA" id="ARBA00022833"/>
    </source>
</evidence>